<dbReference type="RefSeq" id="WP_189249862.1">
    <property type="nucleotide sequence ID" value="NZ_BMQJ01000018.1"/>
</dbReference>
<gene>
    <name evidence="2" type="ORF">GCM10010140_60610</name>
</gene>
<proteinExistence type="predicted"/>
<dbReference type="Gene3D" id="3.30.1330.230">
    <property type="match status" value="1"/>
</dbReference>
<dbReference type="InterPro" id="IPR022291">
    <property type="entry name" value="Bacteriocin_synth_cyclodeHase"/>
</dbReference>
<feature type="domain" description="YcaO" evidence="1">
    <location>
        <begin position="202"/>
        <end position="587"/>
    </location>
</feature>
<dbReference type="InterPro" id="IPR003776">
    <property type="entry name" value="YcaO-like_dom"/>
</dbReference>
<dbReference type="PANTHER" id="PTHR37809:SF1">
    <property type="entry name" value="RIBOSOMAL PROTEIN S12 METHYLTHIOTRANSFERASE ACCESSORY FACTOR YCAO"/>
    <property type="match status" value="1"/>
</dbReference>
<name>A0ABQ2RB75_9ACTN</name>
<evidence type="ECO:0000259" key="1">
    <source>
        <dbReference type="PROSITE" id="PS51664"/>
    </source>
</evidence>
<dbReference type="Proteomes" id="UP000611554">
    <property type="component" value="Unassembled WGS sequence"/>
</dbReference>
<reference evidence="3" key="1">
    <citation type="journal article" date="2019" name="Int. J. Syst. Evol. Microbiol.">
        <title>The Global Catalogue of Microorganisms (GCM) 10K type strain sequencing project: providing services to taxonomists for standard genome sequencing and annotation.</title>
        <authorList>
            <consortium name="The Broad Institute Genomics Platform"/>
            <consortium name="The Broad Institute Genome Sequencing Center for Infectious Disease"/>
            <person name="Wu L."/>
            <person name="Ma J."/>
        </authorList>
    </citation>
    <scope>NUCLEOTIDE SEQUENCE [LARGE SCALE GENOMIC DNA]</scope>
    <source>
        <strain evidence="3">JCM 3115</strain>
    </source>
</reference>
<dbReference type="Gene3D" id="3.30.40.250">
    <property type="match status" value="1"/>
</dbReference>
<organism evidence="2 3">
    <name type="scientific">Streptosporangium pseudovulgare</name>
    <dbReference type="NCBI Taxonomy" id="35765"/>
    <lineage>
        <taxon>Bacteria</taxon>
        <taxon>Bacillati</taxon>
        <taxon>Actinomycetota</taxon>
        <taxon>Actinomycetes</taxon>
        <taxon>Streptosporangiales</taxon>
        <taxon>Streptosporangiaceae</taxon>
        <taxon>Streptosporangium</taxon>
    </lineage>
</organism>
<dbReference type="Pfam" id="PF02624">
    <property type="entry name" value="YcaO"/>
    <property type="match status" value="1"/>
</dbReference>
<sequence length="587" mass="63944">MDFDVVVLDTWTLESITELAARAVDGGPAVLPVRCDGGLVLVGPLTGPGTSACVACAEHARIHALPGHSPHTGQVMGGSVPPTVAALVERLAKRPQDGVMWAIRGESLEVSTHRVRPFGGCRVCAPLPDDSPRPITIASHPVTGTGLREANPRTAGAGGLREVLLDWRVGPVLRLFRWGSRSLPLASAELPGAADSSEAGYGRAEDFADAERVALFEALERLTGMTPRGSRTVVRAAHAELDPHVAVDPATLGLHEPELTDHPAFRLTPYAAGLPLAWVHGWSLTHGRDRLVPEELVYWRLRGRRSIYDSSNGCGLGSSLAEAILYGLFEVAERDAFLMAWYARTPLRRIATPMEDPQICRLADRLGSLGHDLLLFDATNDFGVPAVLSMIRRRVPDPRRPNALFAAGAHHDPLTAVRSAVVEVYINARNAADPRIVSFDPDRLQPMLEDPTLVRTVDDHVFVNALAEAAPWHSFLSGEETPVSWREVWPRRPAVPDLGEYLSEWVAQLAARGLEVIAVDQSEPVTRERLGLHAAKVIVPGSLPMTFGHVYRRTRGLPRLLEVPARLSRLPAPPRYDDLPFHPHPFP</sequence>
<dbReference type="NCBIfam" id="TIGR03604">
    <property type="entry name" value="TOMM_cyclo_SagD"/>
    <property type="match status" value="1"/>
</dbReference>
<protein>
    <recommendedName>
        <fullName evidence="1">YcaO domain-containing protein</fullName>
    </recommendedName>
</protein>
<dbReference type="NCBIfam" id="TIGR03882">
    <property type="entry name" value="cyclo_dehyd_2"/>
    <property type="match status" value="1"/>
</dbReference>
<dbReference type="InterPro" id="IPR027624">
    <property type="entry name" value="TOMM_cyclo_SagD"/>
</dbReference>
<evidence type="ECO:0000313" key="3">
    <source>
        <dbReference type="Proteomes" id="UP000611554"/>
    </source>
</evidence>
<dbReference type="PANTHER" id="PTHR37809">
    <property type="entry name" value="RIBOSOMAL PROTEIN S12 METHYLTHIOTRANSFERASE ACCESSORY FACTOR YCAO"/>
    <property type="match status" value="1"/>
</dbReference>
<dbReference type="PROSITE" id="PS51664">
    <property type="entry name" value="YCAO"/>
    <property type="match status" value="1"/>
</dbReference>
<dbReference type="Gene3D" id="3.40.50.720">
    <property type="entry name" value="NAD(P)-binding Rossmann-like Domain"/>
    <property type="match status" value="1"/>
</dbReference>
<evidence type="ECO:0000313" key="2">
    <source>
        <dbReference type="EMBL" id="GGQ22231.1"/>
    </source>
</evidence>
<dbReference type="EMBL" id="BMQJ01000018">
    <property type="protein sequence ID" value="GGQ22231.1"/>
    <property type="molecule type" value="Genomic_DNA"/>
</dbReference>
<keyword evidence="3" id="KW-1185">Reference proteome</keyword>
<accession>A0ABQ2RB75</accession>
<dbReference type="Gene3D" id="3.30.160.660">
    <property type="match status" value="1"/>
</dbReference>
<comment type="caution">
    <text evidence="2">The sequence shown here is derived from an EMBL/GenBank/DDBJ whole genome shotgun (WGS) entry which is preliminary data.</text>
</comment>